<dbReference type="EMBL" id="GGEC01046346">
    <property type="protein sequence ID" value="MBX26830.1"/>
    <property type="molecule type" value="Transcribed_RNA"/>
</dbReference>
<dbReference type="SMART" id="SM01362">
    <property type="entry name" value="DUF663"/>
    <property type="match status" value="1"/>
</dbReference>
<accession>A0A2P2M9D1</accession>
<dbReference type="InterPro" id="IPR007034">
    <property type="entry name" value="BMS1_TSR1_C"/>
</dbReference>
<evidence type="ECO:0000313" key="2">
    <source>
        <dbReference type="EMBL" id="MBX26830.1"/>
    </source>
</evidence>
<dbReference type="GO" id="GO:0005525">
    <property type="term" value="F:GTP binding"/>
    <property type="evidence" value="ECO:0007669"/>
    <property type="project" value="TreeGrafter"/>
</dbReference>
<proteinExistence type="predicted"/>
<dbReference type="GO" id="GO:0000462">
    <property type="term" value="P:maturation of SSU-rRNA from tricistronic rRNA transcript (SSU-rRNA, 5.8S rRNA, LSU-rRNA)"/>
    <property type="evidence" value="ECO:0007669"/>
    <property type="project" value="TreeGrafter"/>
</dbReference>
<dbReference type="PANTHER" id="PTHR12858:SF1">
    <property type="entry name" value="PRE-RRNA-PROCESSING PROTEIN TSR1 HOMOLOG"/>
    <property type="match status" value="1"/>
</dbReference>
<dbReference type="InterPro" id="IPR039761">
    <property type="entry name" value="Bms1/Tsr1"/>
</dbReference>
<dbReference type="GO" id="GO:0030688">
    <property type="term" value="C:preribosome, small subunit precursor"/>
    <property type="evidence" value="ECO:0007669"/>
    <property type="project" value="TreeGrafter"/>
</dbReference>
<feature type="domain" description="Ribosome biogenesis protein BMS1/TSR1 C-terminal" evidence="1">
    <location>
        <begin position="1"/>
        <end position="124"/>
    </location>
</feature>
<sequence length="138" mass="16377">MVSFSLVHIVNKHINAFCMHLERYYCLPNIYNLKLNDLVCYIHLISCIFLSSYPQRVSKLKASVRYMFHNPEDVRWFKPVEVWTKCGRRGRVKEPVGTHGAMKCIFNGVLQQHDTVCMSLYKRSYPKWPEHRFPILDV</sequence>
<dbReference type="PANTHER" id="PTHR12858">
    <property type="entry name" value="RIBOSOME BIOGENESIS PROTEIN"/>
    <property type="match status" value="1"/>
</dbReference>
<dbReference type="GO" id="GO:0034511">
    <property type="term" value="F:U3 snoRNA binding"/>
    <property type="evidence" value="ECO:0007669"/>
    <property type="project" value="TreeGrafter"/>
</dbReference>
<dbReference type="GO" id="GO:0000479">
    <property type="term" value="P:endonucleolytic cleavage of tricistronic rRNA transcript (SSU-rRNA, 5.8S rRNA, LSU-rRNA)"/>
    <property type="evidence" value="ECO:0007669"/>
    <property type="project" value="TreeGrafter"/>
</dbReference>
<dbReference type="AlphaFoldDB" id="A0A2P2M9D1"/>
<dbReference type="Pfam" id="PF04950">
    <property type="entry name" value="RIBIOP_C"/>
    <property type="match status" value="1"/>
</dbReference>
<dbReference type="GO" id="GO:0003924">
    <property type="term" value="F:GTPase activity"/>
    <property type="evidence" value="ECO:0007669"/>
    <property type="project" value="TreeGrafter"/>
</dbReference>
<name>A0A2P2M9D1_RHIMU</name>
<evidence type="ECO:0000259" key="1">
    <source>
        <dbReference type="SMART" id="SM01362"/>
    </source>
</evidence>
<protein>
    <recommendedName>
        <fullName evidence="1">Ribosome biogenesis protein BMS1/TSR1 C-terminal domain-containing protein</fullName>
    </recommendedName>
</protein>
<reference evidence="2" key="1">
    <citation type="submission" date="2018-02" db="EMBL/GenBank/DDBJ databases">
        <title>Rhizophora mucronata_Transcriptome.</title>
        <authorList>
            <person name="Meera S.P."/>
            <person name="Sreeshan A."/>
            <person name="Augustine A."/>
        </authorList>
    </citation>
    <scope>NUCLEOTIDE SEQUENCE</scope>
    <source>
        <tissue evidence="2">Leaf</tissue>
    </source>
</reference>
<organism evidence="2">
    <name type="scientific">Rhizophora mucronata</name>
    <name type="common">Asiatic mangrove</name>
    <dbReference type="NCBI Taxonomy" id="61149"/>
    <lineage>
        <taxon>Eukaryota</taxon>
        <taxon>Viridiplantae</taxon>
        <taxon>Streptophyta</taxon>
        <taxon>Embryophyta</taxon>
        <taxon>Tracheophyta</taxon>
        <taxon>Spermatophyta</taxon>
        <taxon>Magnoliopsida</taxon>
        <taxon>eudicotyledons</taxon>
        <taxon>Gunneridae</taxon>
        <taxon>Pentapetalae</taxon>
        <taxon>rosids</taxon>
        <taxon>fabids</taxon>
        <taxon>Malpighiales</taxon>
        <taxon>Rhizophoraceae</taxon>
        <taxon>Rhizophora</taxon>
    </lineage>
</organism>